<keyword evidence="3" id="KW-1133">Transmembrane helix</keyword>
<dbReference type="InterPro" id="IPR013767">
    <property type="entry name" value="PAS_fold"/>
</dbReference>
<evidence type="ECO:0000259" key="8">
    <source>
        <dbReference type="PROSITE" id="PS50887"/>
    </source>
</evidence>
<dbReference type="SMART" id="SM00086">
    <property type="entry name" value="PAC"/>
    <property type="match status" value="1"/>
</dbReference>
<dbReference type="Pfam" id="PF00672">
    <property type="entry name" value="HAMP"/>
    <property type="match status" value="1"/>
</dbReference>
<dbReference type="Gene3D" id="6.10.340.10">
    <property type="match status" value="1"/>
</dbReference>
<dbReference type="InterPro" id="IPR035965">
    <property type="entry name" value="PAS-like_dom_sf"/>
</dbReference>
<dbReference type="RefSeq" id="WP_090194372.1">
    <property type="nucleotide sequence ID" value="NZ_LT629785.1"/>
</dbReference>
<dbReference type="InterPro" id="IPR007892">
    <property type="entry name" value="CHASE4"/>
</dbReference>
<dbReference type="PANTHER" id="PTHR44757:SF2">
    <property type="entry name" value="BIOFILM ARCHITECTURE MAINTENANCE PROTEIN MBAA"/>
    <property type="match status" value="1"/>
</dbReference>
<dbReference type="SMART" id="SM00052">
    <property type="entry name" value="EAL"/>
    <property type="match status" value="1"/>
</dbReference>
<dbReference type="Pfam" id="PF00563">
    <property type="entry name" value="EAL"/>
    <property type="match status" value="1"/>
</dbReference>
<evidence type="ECO:0000256" key="3">
    <source>
        <dbReference type="SAM" id="Phobius"/>
    </source>
</evidence>
<dbReference type="AlphaFoldDB" id="A0A1H2FV73"/>
<evidence type="ECO:0000256" key="2">
    <source>
        <dbReference type="ARBA" id="ARBA00004533"/>
    </source>
</evidence>
<feature type="domain" description="EAL" evidence="6">
    <location>
        <begin position="652"/>
        <end position="904"/>
    </location>
</feature>
<dbReference type="NCBIfam" id="TIGR00254">
    <property type="entry name" value="GGDEF"/>
    <property type="match status" value="1"/>
</dbReference>
<dbReference type="FunFam" id="3.30.70.270:FF:000001">
    <property type="entry name" value="Diguanylate cyclase domain protein"/>
    <property type="match status" value="1"/>
</dbReference>
<evidence type="ECO:0000259" key="7">
    <source>
        <dbReference type="PROSITE" id="PS50885"/>
    </source>
</evidence>
<dbReference type="SMART" id="SM00304">
    <property type="entry name" value="HAMP"/>
    <property type="match status" value="1"/>
</dbReference>
<feature type="domain" description="PAC" evidence="5">
    <location>
        <begin position="426"/>
        <end position="478"/>
    </location>
</feature>
<evidence type="ECO:0000256" key="1">
    <source>
        <dbReference type="ARBA" id="ARBA00001946"/>
    </source>
</evidence>
<dbReference type="Gene3D" id="3.30.70.270">
    <property type="match status" value="1"/>
</dbReference>
<dbReference type="CDD" id="cd01949">
    <property type="entry name" value="GGDEF"/>
    <property type="match status" value="1"/>
</dbReference>
<feature type="domain" description="PAS" evidence="4">
    <location>
        <begin position="353"/>
        <end position="423"/>
    </location>
</feature>
<dbReference type="InterPro" id="IPR000160">
    <property type="entry name" value="GGDEF_dom"/>
</dbReference>
<dbReference type="PROSITE" id="PS50887">
    <property type="entry name" value="GGDEF"/>
    <property type="match status" value="1"/>
</dbReference>
<dbReference type="GO" id="GO:0003824">
    <property type="term" value="F:catalytic activity"/>
    <property type="evidence" value="ECO:0007669"/>
    <property type="project" value="UniProtKB-ARBA"/>
</dbReference>
<protein>
    <submittedName>
        <fullName evidence="9">PAS domain S-box-containing protein/diguanylate cyclase (GGDEF) domain-containing protein</fullName>
    </submittedName>
</protein>
<sequence>MLTLVAVGFLLLLVLQWLLFSQLVMPQVESLETKRVEQELVRVQQGLVAKEGNLARIVSDWAAWDELAAFVSDPQVESAQQFLGKNPVVSLERLQVNGLLVTDLQAKPLIVSGFEFQVDQSWQPVEWARQQIASEQQAFSSDAAAHFSGFLKAPSNQLLQVAAYPILDSNGNGPSHGVLAMMRLVDDKFMQALEASTQLKLQLRVIAKDASAELLSIAADALQDPRGVLVRQVDEGNVQGYLVLKNMSAEPIAVIELVGGSFFLQQGLEAFQFFLVLTLLAMLVLLLIISMSQSRVLSRLLQVTSRVDTISRSHDLSLRIELPQGNDEIVDLAESVNRFLDTRREMALELGASEERFLQLTNTAPVFIWMTNMDGDFTWFNDEMLRFVGLERDEFEIFHVAQLIASQDTALYEKVVERARDSQKGFQLELRIRRHDGEFRWILLRASPMFSQDQQMIGYAGIGVDISERKQMEAKVKFMAHYDALTELPNRAQLTERLSRAIFDAHFNGTLVAVLFIDLDRFKNINDTLGHQVGDWLLQAVSQRLQHNLRSGDMVARLGGDEFVLVLSGLQSQEHMLPLVIKIQQTLSQPYFLSGHQLQVTPSIGISMYPKDSLSIHDLLRHADTAMYSVKTSGRNGYSFYDASMDATTKERLQLESTIRNGLDHKKFFLEYQPQVSGNDRKIFGVEALVRLKGKDGLIPPDTFIPVAEETGQILELGEWVLREACMQAKTWQDKGYKPVVMAVNISAVQLQRVDMVALVSSVLRETGLQAHFLELEITERVIMGDSAELIDTLEALRTLGVRLALDDFGTGYSSLSYLKSFPFDVLKIDRSFVQGINTSPGDLAITEAVIALGRSMKLEVLAEGVETPDHVRILLEKGCSHMQGYNFSRSLSPAELDTWLMPD</sequence>
<feature type="transmembrane region" description="Helical" evidence="3">
    <location>
        <begin position="270"/>
        <end position="289"/>
    </location>
</feature>
<dbReference type="PROSITE" id="PS50885">
    <property type="entry name" value="HAMP"/>
    <property type="match status" value="1"/>
</dbReference>
<dbReference type="InterPro" id="IPR000700">
    <property type="entry name" value="PAS-assoc_C"/>
</dbReference>
<dbReference type="CDD" id="cd01948">
    <property type="entry name" value="EAL"/>
    <property type="match status" value="1"/>
</dbReference>
<dbReference type="GO" id="GO:0007165">
    <property type="term" value="P:signal transduction"/>
    <property type="evidence" value="ECO:0007669"/>
    <property type="project" value="InterPro"/>
</dbReference>
<dbReference type="SUPFAM" id="SSF55785">
    <property type="entry name" value="PYP-like sensor domain (PAS domain)"/>
    <property type="match status" value="1"/>
</dbReference>
<organism evidence="9 10">
    <name type="scientific">Pseudomonas pohangensis</name>
    <dbReference type="NCBI Taxonomy" id="364197"/>
    <lineage>
        <taxon>Bacteria</taxon>
        <taxon>Pseudomonadati</taxon>
        <taxon>Pseudomonadota</taxon>
        <taxon>Gammaproteobacteria</taxon>
        <taxon>Pseudomonadales</taxon>
        <taxon>Pseudomonadaceae</taxon>
        <taxon>Pseudomonas</taxon>
    </lineage>
</organism>
<dbReference type="PANTHER" id="PTHR44757">
    <property type="entry name" value="DIGUANYLATE CYCLASE DGCP"/>
    <property type="match status" value="1"/>
</dbReference>
<gene>
    <name evidence="9" type="ORF">SAMN05216296_1838</name>
</gene>
<dbReference type="NCBIfam" id="TIGR00229">
    <property type="entry name" value="sensory_box"/>
    <property type="match status" value="1"/>
</dbReference>
<dbReference type="STRING" id="364197.SAMN05216296_1838"/>
<dbReference type="CDD" id="cd00130">
    <property type="entry name" value="PAS"/>
    <property type="match status" value="1"/>
</dbReference>
<dbReference type="PROSITE" id="PS50113">
    <property type="entry name" value="PAC"/>
    <property type="match status" value="1"/>
</dbReference>
<dbReference type="InterPro" id="IPR035919">
    <property type="entry name" value="EAL_sf"/>
</dbReference>
<reference evidence="10" key="1">
    <citation type="submission" date="2016-10" db="EMBL/GenBank/DDBJ databases">
        <authorList>
            <person name="Varghese N."/>
            <person name="Submissions S."/>
        </authorList>
    </citation>
    <scope>NUCLEOTIDE SEQUENCE [LARGE SCALE GENOMIC DNA]</scope>
    <source>
        <strain evidence="10">DSM 17875</strain>
    </source>
</reference>
<dbReference type="InterPro" id="IPR001633">
    <property type="entry name" value="EAL_dom"/>
</dbReference>
<dbReference type="PROSITE" id="PS50112">
    <property type="entry name" value="PAS"/>
    <property type="match status" value="1"/>
</dbReference>
<dbReference type="PROSITE" id="PS50883">
    <property type="entry name" value="EAL"/>
    <property type="match status" value="1"/>
</dbReference>
<dbReference type="InterPro" id="IPR001610">
    <property type="entry name" value="PAC"/>
</dbReference>
<dbReference type="SUPFAM" id="SSF141868">
    <property type="entry name" value="EAL domain-like"/>
    <property type="match status" value="1"/>
</dbReference>
<evidence type="ECO:0000259" key="5">
    <source>
        <dbReference type="PROSITE" id="PS50113"/>
    </source>
</evidence>
<dbReference type="OrthoDB" id="9804951at2"/>
<feature type="domain" description="HAMP" evidence="7">
    <location>
        <begin position="294"/>
        <end position="348"/>
    </location>
</feature>
<evidence type="ECO:0000313" key="10">
    <source>
        <dbReference type="Proteomes" id="UP000243232"/>
    </source>
</evidence>
<comment type="cofactor">
    <cofactor evidence="1">
        <name>Mg(2+)</name>
        <dbReference type="ChEBI" id="CHEBI:18420"/>
    </cofactor>
</comment>
<dbReference type="SMART" id="SM00267">
    <property type="entry name" value="GGDEF"/>
    <property type="match status" value="1"/>
</dbReference>
<dbReference type="SMART" id="SM00091">
    <property type="entry name" value="PAS"/>
    <property type="match status" value="1"/>
</dbReference>
<dbReference type="Pfam" id="PF00990">
    <property type="entry name" value="GGDEF"/>
    <property type="match status" value="1"/>
</dbReference>
<dbReference type="InterPro" id="IPR000014">
    <property type="entry name" value="PAS"/>
</dbReference>
<keyword evidence="3" id="KW-0812">Transmembrane</keyword>
<dbReference type="InterPro" id="IPR003660">
    <property type="entry name" value="HAMP_dom"/>
</dbReference>
<dbReference type="Pfam" id="PF05228">
    <property type="entry name" value="CHASE4"/>
    <property type="match status" value="1"/>
</dbReference>
<keyword evidence="3" id="KW-0472">Membrane</keyword>
<keyword evidence="10" id="KW-1185">Reference proteome</keyword>
<dbReference type="Proteomes" id="UP000243232">
    <property type="component" value="Chromosome I"/>
</dbReference>
<dbReference type="InterPro" id="IPR029787">
    <property type="entry name" value="Nucleotide_cyclase"/>
</dbReference>
<dbReference type="InterPro" id="IPR052155">
    <property type="entry name" value="Biofilm_reg_signaling"/>
</dbReference>
<dbReference type="Pfam" id="PF00989">
    <property type="entry name" value="PAS"/>
    <property type="match status" value="1"/>
</dbReference>
<evidence type="ECO:0000259" key="6">
    <source>
        <dbReference type="PROSITE" id="PS50883"/>
    </source>
</evidence>
<dbReference type="Gene3D" id="3.30.450.20">
    <property type="entry name" value="PAS domain"/>
    <property type="match status" value="1"/>
</dbReference>
<dbReference type="GO" id="GO:0005886">
    <property type="term" value="C:plasma membrane"/>
    <property type="evidence" value="ECO:0007669"/>
    <property type="project" value="UniProtKB-SubCell"/>
</dbReference>
<proteinExistence type="predicted"/>
<comment type="subcellular location">
    <subcellularLocation>
        <location evidence="2">Cell inner membrane</location>
    </subcellularLocation>
</comment>
<dbReference type="EMBL" id="LT629785">
    <property type="protein sequence ID" value="SDU11253.1"/>
    <property type="molecule type" value="Genomic_DNA"/>
</dbReference>
<evidence type="ECO:0000313" key="9">
    <source>
        <dbReference type="EMBL" id="SDU11253.1"/>
    </source>
</evidence>
<name>A0A1H2FV73_9PSED</name>
<accession>A0A1H2FV73</accession>
<evidence type="ECO:0000259" key="4">
    <source>
        <dbReference type="PROSITE" id="PS50112"/>
    </source>
</evidence>
<dbReference type="SUPFAM" id="SSF55073">
    <property type="entry name" value="Nucleotide cyclase"/>
    <property type="match status" value="1"/>
</dbReference>
<dbReference type="InterPro" id="IPR043128">
    <property type="entry name" value="Rev_trsase/Diguanyl_cyclase"/>
</dbReference>
<dbReference type="Gene3D" id="3.20.20.450">
    <property type="entry name" value="EAL domain"/>
    <property type="match status" value="1"/>
</dbReference>
<feature type="domain" description="GGDEF" evidence="8">
    <location>
        <begin position="510"/>
        <end position="643"/>
    </location>
</feature>